<name>A0A1I8JCK8_9PLAT</name>
<sequence>MAAPVSRQYRLALLGKQSLSRPNGTGFGSVQKPLKEIYLSHLTATGSDTGRDRLAERIASFDGPNLVLRSSDPQQPQPESYPLDSLAYIDLVLFHTVKGRKRHFGYFRRHSDSTEVVPDSVLIPLHKKDHRL</sequence>
<evidence type="ECO:0000313" key="3">
    <source>
        <dbReference type="WBParaSite" id="maker-uti_cns_0046733-snap-gene-0.17-mRNA-1"/>
    </source>
</evidence>
<dbReference type="Proteomes" id="UP000095280">
    <property type="component" value="Unplaced"/>
</dbReference>
<reference evidence="2 3" key="1">
    <citation type="submission" date="2016-11" db="UniProtKB">
        <authorList>
            <consortium name="WormBaseParasite"/>
        </authorList>
    </citation>
    <scope>IDENTIFICATION</scope>
</reference>
<dbReference type="WBParaSite" id="maker-uti_cns_0046733-snap-gene-0.17-mRNA-1">
    <property type="protein sequence ID" value="maker-uti_cns_0046733-snap-gene-0.17-mRNA-1"/>
    <property type="gene ID" value="maker-uti_cns_0046733-snap-gene-0.17"/>
</dbReference>
<dbReference type="AlphaFoldDB" id="A0A1I8JCK8"/>
<protein>
    <submittedName>
        <fullName evidence="2 3">Uncharacterized protein</fullName>
    </submittedName>
</protein>
<evidence type="ECO:0000313" key="2">
    <source>
        <dbReference type="WBParaSite" id="maker-uti_cns_0005426-snap-gene-0.3-mRNA-1"/>
    </source>
</evidence>
<evidence type="ECO:0000313" key="1">
    <source>
        <dbReference type="Proteomes" id="UP000095280"/>
    </source>
</evidence>
<accession>A0A1I8JCK8</accession>
<organism evidence="1 3">
    <name type="scientific">Macrostomum lignano</name>
    <dbReference type="NCBI Taxonomy" id="282301"/>
    <lineage>
        <taxon>Eukaryota</taxon>
        <taxon>Metazoa</taxon>
        <taxon>Spiralia</taxon>
        <taxon>Lophotrochozoa</taxon>
        <taxon>Platyhelminthes</taxon>
        <taxon>Rhabditophora</taxon>
        <taxon>Macrostomorpha</taxon>
        <taxon>Macrostomida</taxon>
        <taxon>Macrostomidae</taxon>
        <taxon>Macrostomum</taxon>
    </lineage>
</organism>
<dbReference type="WBParaSite" id="maker-uti_cns_0005426-snap-gene-0.3-mRNA-1">
    <property type="protein sequence ID" value="maker-uti_cns_0005426-snap-gene-0.3-mRNA-1"/>
    <property type="gene ID" value="maker-uti_cns_0005426-snap-gene-0.3"/>
</dbReference>
<proteinExistence type="predicted"/>
<keyword evidence="1" id="KW-1185">Reference proteome</keyword>